<dbReference type="InterPro" id="IPR002816">
    <property type="entry name" value="TraB/PrgY/GumN_fam"/>
</dbReference>
<keyword evidence="2" id="KW-1185">Reference proteome</keyword>
<dbReference type="AlphaFoldDB" id="A0ABD3QRN8"/>
<name>A0ABD3QRN8_9STRA</name>
<dbReference type="EMBL" id="JALLPJ020000079">
    <property type="protein sequence ID" value="KAL3803088.1"/>
    <property type="molecule type" value="Genomic_DNA"/>
</dbReference>
<dbReference type="CDD" id="cd14726">
    <property type="entry name" value="TraB_PrgY-like"/>
    <property type="match status" value="1"/>
</dbReference>
<evidence type="ECO:0000313" key="1">
    <source>
        <dbReference type="EMBL" id="KAL3803088.1"/>
    </source>
</evidence>
<evidence type="ECO:0008006" key="3">
    <source>
        <dbReference type="Google" id="ProtNLM"/>
    </source>
</evidence>
<gene>
    <name evidence="1" type="ORF">ACHAWO_010654</name>
</gene>
<organism evidence="1 2">
    <name type="scientific">Cyclotella atomus</name>
    <dbReference type="NCBI Taxonomy" id="382360"/>
    <lineage>
        <taxon>Eukaryota</taxon>
        <taxon>Sar</taxon>
        <taxon>Stramenopiles</taxon>
        <taxon>Ochrophyta</taxon>
        <taxon>Bacillariophyta</taxon>
        <taxon>Coscinodiscophyceae</taxon>
        <taxon>Thalassiosirophycidae</taxon>
        <taxon>Stephanodiscales</taxon>
        <taxon>Stephanodiscaceae</taxon>
        <taxon>Cyclotella</taxon>
    </lineage>
</organism>
<dbReference type="PANTHER" id="PTHR21530:SF7">
    <property type="entry name" value="TRAB DOMAIN-CONTAINING PROTEIN"/>
    <property type="match status" value="1"/>
</dbReference>
<reference evidence="1 2" key="1">
    <citation type="submission" date="2024-10" db="EMBL/GenBank/DDBJ databases">
        <title>Updated reference genomes for cyclostephanoid diatoms.</title>
        <authorList>
            <person name="Roberts W.R."/>
            <person name="Alverson A.J."/>
        </authorList>
    </citation>
    <scope>NUCLEOTIDE SEQUENCE [LARGE SCALE GENOMIC DNA]</scope>
    <source>
        <strain evidence="1 2">AJA010-31</strain>
    </source>
</reference>
<comment type="caution">
    <text evidence="1">The sequence shown here is derived from an EMBL/GenBank/DDBJ whole genome shotgun (WGS) entry which is preliminary data.</text>
</comment>
<evidence type="ECO:0000313" key="2">
    <source>
        <dbReference type="Proteomes" id="UP001530400"/>
    </source>
</evidence>
<dbReference type="InterPro" id="IPR046345">
    <property type="entry name" value="TraB_PrgY-like"/>
</dbReference>
<sequence length="303" mass="33856">MLLLQFQLKSTSCRLTNCFRQSIRRIVTHLSPTTSLLRSNSSDNEVYLLGTAHVSDASSQEVVDLIRLVNPEVVFLELDPARAVQLRNRRDAGNNSGMEFSPFDLSKFLNGNPLFRGVQNNMANSPLSSSLEKILPVIPTFLKKLGWLPPQGGEMKAAMEEADRIGARCVYGDVEFNETISALKAAAFGLMASPAAMMQTFSNVPPPPPELSEIFSGLMGGSKDPQQFVEDIKTRERSKTMTRYMSRCFPSIYHVMITKRDDHMARQLKKHCHKGKVVAVVGMAHVEGIEREWEKLDNVKQIS</sequence>
<protein>
    <recommendedName>
        <fullName evidence="3">TraB domain-containing protein</fullName>
    </recommendedName>
</protein>
<dbReference type="Pfam" id="PF01963">
    <property type="entry name" value="TraB_PrgY_gumN"/>
    <property type="match status" value="1"/>
</dbReference>
<dbReference type="Proteomes" id="UP001530400">
    <property type="component" value="Unassembled WGS sequence"/>
</dbReference>
<accession>A0ABD3QRN8</accession>
<dbReference type="PANTHER" id="PTHR21530">
    <property type="entry name" value="PHEROMONE SHUTDOWN PROTEIN"/>
    <property type="match status" value="1"/>
</dbReference>
<proteinExistence type="predicted"/>